<evidence type="ECO:0000313" key="4">
    <source>
        <dbReference type="Proteomes" id="UP000198868"/>
    </source>
</evidence>
<organism evidence="2 4">
    <name type="scientific">Leuconostoc inhae</name>
    <dbReference type="NCBI Taxonomy" id="178001"/>
    <lineage>
        <taxon>Bacteria</taxon>
        <taxon>Bacillati</taxon>
        <taxon>Bacillota</taxon>
        <taxon>Bacilli</taxon>
        <taxon>Lactobacillales</taxon>
        <taxon>Lactobacillaceae</taxon>
        <taxon>Leuconostoc</taxon>
    </lineage>
</organism>
<feature type="transmembrane region" description="Helical" evidence="1">
    <location>
        <begin position="6"/>
        <end position="23"/>
    </location>
</feature>
<name>A0AAN2UHH5_9LACO</name>
<comment type="caution">
    <text evidence="2">The sequence shown here is derived from an EMBL/GenBank/DDBJ whole genome shotgun (WGS) entry which is preliminary data.</text>
</comment>
<accession>A0AAN2UHH5</accession>
<dbReference type="RefSeq" id="WP_010016841.1">
    <property type="nucleotide sequence ID" value="NZ_FBSX01000017.1"/>
</dbReference>
<dbReference type="Proteomes" id="UP000198868">
    <property type="component" value="Unassembled WGS sequence"/>
</dbReference>
<reference evidence="4 5" key="1">
    <citation type="submission" date="2015-12" db="EMBL/GenBank/DDBJ databases">
        <authorList>
            <person name="Andreevskaya M."/>
        </authorList>
    </citation>
    <scope>NUCLEOTIDE SEQUENCE [LARGE SCALE GENOMIC DNA]</scope>
    <source>
        <strain evidence="3 5">KSL4-2</strain>
        <strain evidence="2 4">PL111</strain>
    </source>
</reference>
<evidence type="ECO:0000313" key="2">
    <source>
        <dbReference type="EMBL" id="CUW06647.1"/>
    </source>
</evidence>
<protein>
    <submittedName>
        <fullName evidence="2">Uncharacterized protein</fullName>
    </submittedName>
</protein>
<keyword evidence="1" id="KW-1133">Transmembrane helix</keyword>
<evidence type="ECO:0000313" key="5">
    <source>
        <dbReference type="Proteomes" id="UP000199047"/>
    </source>
</evidence>
<evidence type="ECO:0000256" key="1">
    <source>
        <dbReference type="SAM" id="Phobius"/>
    </source>
</evidence>
<sequence length="42" mass="4660">MNKSLGTLLFVTGSLVIIGGYLAKKLSLFKCDDSEDYKKFES</sequence>
<evidence type="ECO:0000313" key="3">
    <source>
        <dbReference type="EMBL" id="CUW08055.1"/>
    </source>
</evidence>
<keyword evidence="1" id="KW-0472">Membrane</keyword>
<dbReference type="Proteomes" id="UP000199047">
    <property type="component" value="Unassembled WGS sequence"/>
</dbReference>
<gene>
    <name evidence="3" type="ORF">KSL4_1366</name>
    <name evidence="2" type="ORF">PL111_1928</name>
</gene>
<keyword evidence="5" id="KW-1185">Reference proteome</keyword>
<dbReference type="EMBL" id="FBTU01000007">
    <property type="protein sequence ID" value="CUW06647.1"/>
    <property type="molecule type" value="Genomic_DNA"/>
</dbReference>
<dbReference type="AlphaFoldDB" id="A0AAN2UHH5"/>
<proteinExistence type="predicted"/>
<keyword evidence="1" id="KW-0812">Transmembrane</keyword>
<dbReference type="EMBL" id="FBTB01000010">
    <property type="protein sequence ID" value="CUW08055.1"/>
    <property type="molecule type" value="Genomic_DNA"/>
</dbReference>